<dbReference type="GO" id="GO:0016746">
    <property type="term" value="F:acyltransferase activity"/>
    <property type="evidence" value="ECO:0007669"/>
    <property type="project" value="UniProtKB-KW"/>
</dbReference>
<gene>
    <name evidence="9" type="ORF">A0128_15325</name>
</gene>
<feature type="transmembrane region" description="Helical" evidence="8">
    <location>
        <begin position="117"/>
        <end position="137"/>
    </location>
</feature>
<keyword evidence="10" id="KW-1185">Reference proteome</keyword>
<dbReference type="OrthoDB" id="9805788at2"/>
<keyword evidence="4 8" id="KW-0812">Transmembrane</keyword>
<keyword evidence="5 8" id="KW-1133">Transmembrane helix</keyword>
<feature type="transmembrane region" description="Helical" evidence="8">
    <location>
        <begin position="149"/>
        <end position="168"/>
    </location>
</feature>
<evidence type="ECO:0000256" key="5">
    <source>
        <dbReference type="ARBA" id="ARBA00022989"/>
    </source>
</evidence>
<protein>
    <submittedName>
        <fullName evidence="9">Alginate O-acetyltransferase</fullName>
    </submittedName>
</protein>
<evidence type="ECO:0000313" key="10">
    <source>
        <dbReference type="Proteomes" id="UP000094197"/>
    </source>
</evidence>
<feature type="transmembrane region" description="Helical" evidence="8">
    <location>
        <begin position="444"/>
        <end position="468"/>
    </location>
</feature>
<keyword evidence="7" id="KW-0012">Acyltransferase</keyword>
<keyword evidence="3 7" id="KW-1003">Cell membrane</keyword>
<evidence type="ECO:0000256" key="4">
    <source>
        <dbReference type="ARBA" id="ARBA00022692"/>
    </source>
</evidence>
<feature type="transmembrane region" description="Helical" evidence="8">
    <location>
        <begin position="75"/>
        <end position="97"/>
    </location>
</feature>
<dbReference type="AlphaFoldDB" id="A0A1D7UZU2"/>
<feature type="transmembrane region" description="Helical" evidence="8">
    <location>
        <begin position="6"/>
        <end position="22"/>
    </location>
</feature>
<accession>A0A1D7UZU2</accession>
<dbReference type="PIRSF" id="PIRSF016636">
    <property type="entry name" value="AlgI_DltB"/>
    <property type="match status" value="1"/>
</dbReference>
<dbReference type="InterPro" id="IPR024194">
    <property type="entry name" value="Ac/AlaTfrase_AlgI/DltB"/>
</dbReference>
<feature type="transmembrane region" description="Helical" evidence="8">
    <location>
        <begin position="29"/>
        <end position="55"/>
    </location>
</feature>
<dbReference type="InterPro" id="IPR028362">
    <property type="entry name" value="AlgI"/>
</dbReference>
<proteinExistence type="inferred from homology"/>
<keyword evidence="6 7" id="KW-0472">Membrane</keyword>
<organism evidence="9 10">
    <name type="scientific">Leptospira tipperaryensis</name>
    <dbReference type="NCBI Taxonomy" id="2564040"/>
    <lineage>
        <taxon>Bacteria</taxon>
        <taxon>Pseudomonadati</taxon>
        <taxon>Spirochaetota</taxon>
        <taxon>Spirochaetia</taxon>
        <taxon>Leptospirales</taxon>
        <taxon>Leptospiraceae</taxon>
        <taxon>Leptospira</taxon>
    </lineage>
</organism>
<dbReference type="PIRSF" id="PIRSF500217">
    <property type="entry name" value="AlgI"/>
    <property type="match status" value="1"/>
</dbReference>
<name>A0A1D7UZU2_9LEPT</name>
<feature type="transmembrane region" description="Helical" evidence="8">
    <location>
        <begin position="329"/>
        <end position="346"/>
    </location>
</feature>
<evidence type="ECO:0000256" key="6">
    <source>
        <dbReference type="ARBA" id="ARBA00023136"/>
    </source>
</evidence>
<feature type="transmembrane region" description="Helical" evidence="8">
    <location>
        <begin position="358"/>
        <end position="379"/>
    </location>
</feature>
<dbReference type="GO" id="GO:0042121">
    <property type="term" value="P:alginic acid biosynthetic process"/>
    <property type="evidence" value="ECO:0007669"/>
    <property type="project" value="InterPro"/>
</dbReference>
<dbReference type="GO" id="GO:0005886">
    <property type="term" value="C:plasma membrane"/>
    <property type="evidence" value="ECO:0007669"/>
    <property type="project" value="UniProtKB-SubCell"/>
</dbReference>
<evidence type="ECO:0000256" key="7">
    <source>
        <dbReference type="PIRNR" id="PIRNR016636"/>
    </source>
</evidence>
<reference evidence="9 10" key="1">
    <citation type="submission" date="2016-04" db="EMBL/GenBank/DDBJ databases">
        <title>Complete genome seqeunce of Leptospira alstonii serovar Room22.</title>
        <authorList>
            <person name="Nally J.E."/>
            <person name="Bayles D.O."/>
            <person name="Hurley D."/>
            <person name="Fanning S."/>
            <person name="McMahon B.J."/>
            <person name="Arent Z."/>
        </authorList>
    </citation>
    <scope>NUCLEOTIDE SEQUENCE [LARGE SCALE GENOMIC DNA]</scope>
    <source>
        <strain evidence="9 10">GWTS #1</strain>
    </source>
</reference>
<dbReference type="InterPro" id="IPR004299">
    <property type="entry name" value="MBOAT_fam"/>
</dbReference>
<dbReference type="PANTHER" id="PTHR13285:SF18">
    <property type="entry name" value="PROTEIN-CYSTEINE N-PALMITOYLTRANSFERASE RASP"/>
    <property type="match status" value="1"/>
</dbReference>
<evidence type="ECO:0000256" key="2">
    <source>
        <dbReference type="ARBA" id="ARBA00010323"/>
    </source>
</evidence>
<comment type="subcellular location">
    <subcellularLocation>
        <location evidence="1">Cell membrane</location>
        <topology evidence="1">Multi-pass membrane protein</topology>
    </subcellularLocation>
</comment>
<dbReference type="KEGG" id="laj:A0128_15325"/>
<sequence length="470" mass="54699">MLFNSIHFLVFYPIVAVSYFLLPFRFRWILLLLASCYFYMAFIPAYILILAFTIVLDYYLAIWIENASGPKRRTFLILSLSSNIGILIFFKYFNFLLNNTGVLYKFLFSSEMPVSPLEIILPIGLSFHTFQSMGYIVEVYQGKIKAERHLGYYWVYVMFFPQLVAGPIERAHHLMTQFHQEHKLIFQNVENGLKYIVYGFFMKLFIADRLSVFVDAMYNQPSEKSGADLLVATYFFAFQIYCDFAGYSNIAIGTAKILGIDLMKNFDRPYFSSSVSEFWGRWHISLSSWFRDYVYIPLGGNRVSTSRHISNLLIVFALSGIWHGANWTFVIWGLLNGIYLALEVLFRKVFTNEKAKHNWFRIFGVIFTFHCILFSWVYFRASSVGVAHQILARILDFSSGESLDLIVEFQKKAGVFAIFLFLILEGIFPFWEKNKEGWKKYGDWAVAGLFVALIFTGGVFYGSSFIYFQF</sequence>
<dbReference type="EMBL" id="CP015217">
    <property type="protein sequence ID" value="AOP35090.1"/>
    <property type="molecule type" value="Genomic_DNA"/>
</dbReference>
<feature type="transmembrane region" description="Helical" evidence="8">
    <location>
        <begin position="413"/>
        <end position="432"/>
    </location>
</feature>
<evidence type="ECO:0000256" key="8">
    <source>
        <dbReference type="SAM" id="Phobius"/>
    </source>
</evidence>
<dbReference type="InterPro" id="IPR051085">
    <property type="entry name" value="MB_O-acyltransferase"/>
</dbReference>
<comment type="similarity">
    <text evidence="2 7">Belongs to the membrane-bound acyltransferase family.</text>
</comment>
<evidence type="ECO:0000256" key="1">
    <source>
        <dbReference type="ARBA" id="ARBA00004651"/>
    </source>
</evidence>
<evidence type="ECO:0000313" key="9">
    <source>
        <dbReference type="EMBL" id="AOP35090.1"/>
    </source>
</evidence>
<dbReference type="RefSeq" id="WP_069608305.1">
    <property type="nucleotide sequence ID" value="NZ_CP015217.1"/>
</dbReference>
<dbReference type="Proteomes" id="UP000094197">
    <property type="component" value="Chromosome 1"/>
</dbReference>
<evidence type="ECO:0000256" key="3">
    <source>
        <dbReference type="ARBA" id="ARBA00022475"/>
    </source>
</evidence>
<keyword evidence="7 9" id="KW-0808">Transferase</keyword>
<dbReference type="Pfam" id="PF03062">
    <property type="entry name" value="MBOAT"/>
    <property type="match status" value="1"/>
</dbReference>
<dbReference type="PANTHER" id="PTHR13285">
    <property type="entry name" value="ACYLTRANSFERASE"/>
    <property type="match status" value="1"/>
</dbReference>